<feature type="compositionally biased region" description="Basic residues" evidence="1">
    <location>
        <begin position="64"/>
        <end position="78"/>
    </location>
</feature>
<evidence type="ECO:0000256" key="1">
    <source>
        <dbReference type="SAM" id="MobiDB-lite"/>
    </source>
</evidence>
<reference evidence="3 4" key="1">
    <citation type="submission" date="2016-06" db="EMBL/GenBank/DDBJ databases">
        <title>Evolution of pathogenesis and genome organization in the Tremellales.</title>
        <authorList>
            <person name="Cuomo C."/>
            <person name="Litvintseva A."/>
            <person name="Heitman J."/>
            <person name="Chen Y."/>
            <person name="Sun S."/>
            <person name="Springer D."/>
            <person name="Dromer F."/>
            <person name="Young S."/>
            <person name="Zeng Q."/>
            <person name="Chapman S."/>
            <person name="Gujja S."/>
            <person name="Saif S."/>
            <person name="Birren B."/>
        </authorList>
    </citation>
    <scope>NUCLEOTIDE SEQUENCE [LARGE SCALE GENOMIC DNA]</scope>
    <source>
        <strain evidence="3 4">ATCC 28783</strain>
    </source>
</reference>
<keyword evidence="2" id="KW-0472">Membrane</keyword>
<dbReference type="VEuPathDB" id="FungiDB:TREMEDRAFT_59210"/>
<feature type="compositionally biased region" description="Low complexity" evidence="1">
    <location>
        <begin position="79"/>
        <end position="103"/>
    </location>
</feature>
<feature type="region of interest" description="Disordered" evidence="1">
    <location>
        <begin position="1"/>
        <end position="109"/>
    </location>
</feature>
<feature type="compositionally biased region" description="Acidic residues" evidence="1">
    <location>
        <begin position="1"/>
        <end position="15"/>
    </location>
</feature>
<feature type="transmembrane region" description="Helical" evidence="2">
    <location>
        <begin position="117"/>
        <end position="140"/>
    </location>
</feature>
<feature type="compositionally biased region" description="Polar residues" evidence="1">
    <location>
        <begin position="41"/>
        <end position="51"/>
    </location>
</feature>
<comment type="caution">
    <text evidence="3">The sequence shown here is derived from an EMBL/GenBank/DDBJ whole genome shotgun (WGS) entry which is preliminary data.</text>
</comment>
<gene>
    <name evidence="3" type="ORF">M231_04305</name>
</gene>
<feature type="compositionally biased region" description="Low complexity" evidence="1">
    <location>
        <begin position="52"/>
        <end position="63"/>
    </location>
</feature>
<organism evidence="3 4">
    <name type="scientific">Tremella mesenterica</name>
    <name type="common">Jelly fungus</name>
    <dbReference type="NCBI Taxonomy" id="5217"/>
    <lineage>
        <taxon>Eukaryota</taxon>
        <taxon>Fungi</taxon>
        <taxon>Dikarya</taxon>
        <taxon>Basidiomycota</taxon>
        <taxon>Agaricomycotina</taxon>
        <taxon>Tremellomycetes</taxon>
        <taxon>Tremellales</taxon>
        <taxon>Tremellaceae</taxon>
        <taxon>Tremella</taxon>
    </lineage>
</organism>
<evidence type="ECO:0000313" key="4">
    <source>
        <dbReference type="Proteomes" id="UP000289152"/>
    </source>
</evidence>
<dbReference type="EMBL" id="SDIL01000048">
    <property type="protein sequence ID" value="RXK38396.1"/>
    <property type="molecule type" value="Genomic_DNA"/>
</dbReference>
<dbReference type="InParanoid" id="A0A4Q1BL00"/>
<sequence>MGDDDDGEPDVEDDSPATSTNPPVQDVSEVDPKLRAPTTPIRPSQGSRNGRSSPAVSTTPSSSRIRRSGPTPRRKVVSRRSVASPTVSSSRPSAPSYSQPARSFSTSRPRPGLGETLTLWLTPLSLIVRPFGLVLPALLFHALNTLILSFLGITIVSLLLTGASHLVTHLLRSFVTSIGLGWLLPSTETQYLTDVSLPLRAVATSSCSLLGVMCSLSAWSTKQGNVTSVAQPWWRLRTAEIEEEQTRLDVATVARSLAEEARGARDIFDSVRLLGDGGLVRGLEYLKVWELGVAVQVSNLDDKEILGRQLIELGDLSRDLTDEVVSIDAMSVNSFSWLQWEFARLVQMLSMPDDVRPSSTKLQKHLHSLLIRLQSTLDTLHSLTAQSVSHATHASSHGQHLLHRLFETRHELEHQRSLSPAWRRVLDRGTHLMVGGEPTKSEMLERDLILTRETISNLGGLRLQLEETRQQVKRFRDQVGVFGASMMGFHLGASEEGGLGPEEEVRVLAGVVEELGTAVGRAKERPLALREGLKRLGE</sequence>
<proteinExistence type="predicted"/>
<evidence type="ECO:0000256" key="2">
    <source>
        <dbReference type="SAM" id="Phobius"/>
    </source>
</evidence>
<dbReference type="Proteomes" id="UP000289152">
    <property type="component" value="Unassembled WGS sequence"/>
</dbReference>
<feature type="transmembrane region" description="Helical" evidence="2">
    <location>
        <begin position="146"/>
        <end position="167"/>
    </location>
</feature>
<dbReference type="OrthoDB" id="2526823at2759"/>
<keyword evidence="4" id="KW-1185">Reference proteome</keyword>
<evidence type="ECO:0000313" key="3">
    <source>
        <dbReference type="EMBL" id="RXK38396.1"/>
    </source>
</evidence>
<accession>A0A4Q1BL00</accession>
<keyword evidence="2" id="KW-1133">Transmembrane helix</keyword>
<name>A0A4Q1BL00_TREME</name>
<dbReference type="AlphaFoldDB" id="A0A4Q1BL00"/>
<keyword evidence="2" id="KW-0812">Transmembrane</keyword>
<protein>
    <submittedName>
        <fullName evidence="3">Uncharacterized protein</fullName>
    </submittedName>
</protein>